<proteinExistence type="predicted"/>
<accession>A0A2I2FVT9</accession>
<gene>
    <name evidence="1" type="ORF">P170DRAFT_266616</name>
</gene>
<dbReference type="AlphaFoldDB" id="A0A2I2FVT9"/>
<organism evidence="1 2">
    <name type="scientific">Aspergillus steynii IBT 23096</name>
    <dbReference type="NCBI Taxonomy" id="1392250"/>
    <lineage>
        <taxon>Eukaryota</taxon>
        <taxon>Fungi</taxon>
        <taxon>Dikarya</taxon>
        <taxon>Ascomycota</taxon>
        <taxon>Pezizomycotina</taxon>
        <taxon>Eurotiomycetes</taxon>
        <taxon>Eurotiomycetidae</taxon>
        <taxon>Eurotiales</taxon>
        <taxon>Aspergillaceae</taxon>
        <taxon>Aspergillus</taxon>
        <taxon>Aspergillus subgen. Circumdati</taxon>
    </lineage>
</organism>
<keyword evidence="2" id="KW-1185">Reference proteome</keyword>
<evidence type="ECO:0000313" key="1">
    <source>
        <dbReference type="EMBL" id="PLB44763.1"/>
    </source>
</evidence>
<dbReference type="VEuPathDB" id="FungiDB:P170DRAFT_266616"/>
<dbReference type="EMBL" id="MSFO01000008">
    <property type="protein sequence ID" value="PLB44763.1"/>
    <property type="molecule type" value="Genomic_DNA"/>
</dbReference>
<comment type="caution">
    <text evidence="1">The sequence shown here is derived from an EMBL/GenBank/DDBJ whole genome shotgun (WGS) entry which is preliminary data.</text>
</comment>
<dbReference type="RefSeq" id="XP_024700065.1">
    <property type="nucleotide sequence ID" value="XM_024843119.1"/>
</dbReference>
<sequence>MLSILLRVPRFPPRLSLSLQFPTPCIPGAQWECSMAVTQPGICQDPQESRLQPRGTLDDHVSTAFAPLFFCSRSLFLSLFSSPLQRLGTDLARGRAFLQLATFLALSNSSQLNLGRDGLGALGIAISSSVIIDHTVAHVNLQQEQQTYDLFVDRVLYRPPCGVEK</sequence>
<dbReference type="Proteomes" id="UP000234275">
    <property type="component" value="Unassembled WGS sequence"/>
</dbReference>
<protein>
    <submittedName>
        <fullName evidence="1">Uncharacterized protein</fullName>
    </submittedName>
</protein>
<reference evidence="1 2" key="1">
    <citation type="submission" date="2016-12" db="EMBL/GenBank/DDBJ databases">
        <title>The genomes of Aspergillus section Nigri reveals drivers in fungal speciation.</title>
        <authorList>
            <consortium name="DOE Joint Genome Institute"/>
            <person name="Vesth T.C."/>
            <person name="Nybo J."/>
            <person name="Theobald S."/>
            <person name="Brandl J."/>
            <person name="Frisvad J.C."/>
            <person name="Nielsen K.F."/>
            <person name="Lyhne E.K."/>
            <person name="Kogle M.E."/>
            <person name="Kuo A."/>
            <person name="Riley R."/>
            <person name="Clum A."/>
            <person name="Nolan M."/>
            <person name="Lipzen A."/>
            <person name="Salamov A."/>
            <person name="Henrissat B."/>
            <person name="Wiebenga A."/>
            <person name="De Vries R.P."/>
            <person name="Grigoriev I.V."/>
            <person name="Mortensen U.H."/>
            <person name="Andersen M.R."/>
            <person name="Baker S.E."/>
        </authorList>
    </citation>
    <scope>NUCLEOTIDE SEQUENCE [LARGE SCALE GENOMIC DNA]</scope>
    <source>
        <strain evidence="1 2">IBT 23096</strain>
    </source>
</reference>
<dbReference type="GeneID" id="36550818"/>
<evidence type="ECO:0000313" key="2">
    <source>
        <dbReference type="Proteomes" id="UP000234275"/>
    </source>
</evidence>
<name>A0A2I2FVT9_9EURO</name>